<dbReference type="PATRIC" id="fig|507754.4.peg.95"/>
<evidence type="ECO:0000313" key="3">
    <source>
        <dbReference type="Proteomes" id="UP000050320"/>
    </source>
</evidence>
<dbReference type="Proteomes" id="UP000050320">
    <property type="component" value="Unassembled WGS sequence"/>
</dbReference>
<dbReference type="Proteomes" id="UP000050515">
    <property type="component" value="Unassembled WGS sequence"/>
</dbReference>
<organism evidence="1 4">
    <name type="scientific">Acidiplasma aeolicum</name>
    <dbReference type="NCBI Taxonomy" id="507754"/>
    <lineage>
        <taxon>Archaea</taxon>
        <taxon>Methanobacteriati</taxon>
        <taxon>Thermoplasmatota</taxon>
        <taxon>Thermoplasmata</taxon>
        <taxon>Thermoplasmatales</taxon>
        <taxon>Ferroplasmaceae</taxon>
        <taxon>Acidiplasma</taxon>
    </lineage>
</organism>
<name>A0A0N8PQ10_9ARCH</name>
<evidence type="ECO:0000313" key="2">
    <source>
        <dbReference type="EMBL" id="KQB34407.1"/>
    </source>
</evidence>
<dbReference type="RefSeq" id="WP_048101915.1">
    <property type="nucleotide sequence ID" value="NZ_JBBYJF010000009.1"/>
</dbReference>
<dbReference type="EMBL" id="LKBG01000242">
    <property type="protein sequence ID" value="KQB34407.1"/>
    <property type="molecule type" value="Genomic_DNA"/>
</dbReference>
<evidence type="ECO:0000313" key="1">
    <source>
        <dbReference type="EMBL" id="KPV45821.1"/>
    </source>
</evidence>
<keyword evidence="3" id="KW-1185">Reference proteome</keyword>
<protein>
    <submittedName>
        <fullName evidence="1">Uncharacterized protein</fullName>
    </submittedName>
</protein>
<dbReference type="EMBL" id="LJCQ01000375">
    <property type="protein sequence ID" value="KPV45821.1"/>
    <property type="molecule type" value="Genomic_DNA"/>
</dbReference>
<reference evidence="2 3" key="2">
    <citation type="submission" date="2015-09" db="EMBL/GenBank/DDBJ databases">
        <title>Heavy metals and arsenic resistance mechanisms in polyextremophilic archaea of the family Ferroplasmaceae.</title>
        <authorList>
            <person name="Bulaev A.G."/>
            <person name="Kanygina A.V."/>
        </authorList>
    </citation>
    <scope>NUCLEOTIDE SEQUENCE [LARGE SCALE GENOMIC DNA]</scope>
    <source>
        <strain evidence="2 3">VT</strain>
    </source>
</reference>
<gene>
    <name evidence="2" type="ORF">AOG54_01100</name>
    <name evidence="1" type="ORF">SE19_08180</name>
</gene>
<evidence type="ECO:0000313" key="4">
    <source>
        <dbReference type="Proteomes" id="UP000050515"/>
    </source>
</evidence>
<proteinExistence type="predicted"/>
<reference evidence="1 4" key="1">
    <citation type="submission" date="2015-09" db="EMBL/GenBank/DDBJ databases">
        <title>Draft genome sequence of Acidiplasma aeolicum DSM 18409.</title>
        <authorList>
            <person name="Hemp J."/>
        </authorList>
    </citation>
    <scope>NUCLEOTIDE SEQUENCE [LARGE SCALE GENOMIC DNA]</scope>
    <source>
        <strain evidence="1 4">V</strain>
    </source>
</reference>
<sequence length="203" mass="24696">MKPEIIKRQGLRKVCKLAERSEGEKKEIFSAAIKLFRMFDDIECIKIYNEDNDVIFKVRLADNDYRYVKIVFVNNDSFDLINLDFSQRRIGRTNLFNEIIKSIQQSQSIDRQTRIEILNYIDFKRNRKKLIWMLADTAFDTYYILTENMIKDLILEDIEYNFIKNNNQENYSCSIPKFIIHKYWTNMLIRRRKSDYELWKNIL</sequence>
<dbReference type="AlphaFoldDB" id="A0A0N8PQ10"/>
<dbReference type="GeneID" id="84221876"/>
<accession>A0A0N8PQ10</accession>
<dbReference type="OrthoDB" id="55801at2157"/>
<comment type="caution">
    <text evidence="1">The sequence shown here is derived from an EMBL/GenBank/DDBJ whole genome shotgun (WGS) entry which is preliminary data.</text>
</comment>